<gene>
    <name evidence="2" type="ORF">RBWH47_00774</name>
</gene>
<dbReference type="InterPro" id="IPR026634">
    <property type="entry name" value="TPST-like"/>
</dbReference>
<evidence type="ECO:0000313" key="2">
    <source>
        <dbReference type="EMBL" id="EGF25969.1"/>
    </source>
</evidence>
<dbReference type="PANTHER" id="PTHR12788">
    <property type="entry name" value="PROTEIN-TYROSINE SULFOTRANSFERASE 2"/>
    <property type="match status" value="1"/>
</dbReference>
<dbReference type="SUPFAM" id="SSF52540">
    <property type="entry name" value="P-loop containing nucleoside triphosphate hydrolases"/>
    <property type="match status" value="1"/>
</dbReference>
<dbReference type="RefSeq" id="WP_007328045.1">
    <property type="nucleotide sequence ID" value="NZ_AFAR01000203.1"/>
</dbReference>
<accession>F2AWN5</accession>
<keyword evidence="1 2" id="KW-0808">Transferase</keyword>
<dbReference type="GO" id="GO:0008476">
    <property type="term" value="F:protein-tyrosine sulfotransferase activity"/>
    <property type="evidence" value="ECO:0007669"/>
    <property type="project" value="InterPro"/>
</dbReference>
<proteinExistence type="predicted"/>
<comment type="caution">
    <text evidence="2">The sequence shown here is derived from an EMBL/GenBank/DDBJ whole genome shotgun (WGS) entry which is preliminary data.</text>
</comment>
<dbReference type="AlphaFoldDB" id="F2AWN5"/>
<evidence type="ECO:0000313" key="3">
    <source>
        <dbReference type="Proteomes" id="UP000006222"/>
    </source>
</evidence>
<dbReference type="EMBL" id="AFAR01000203">
    <property type="protein sequence ID" value="EGF25969.1"/>
    <property type="molecule type" value="Genomic_DNA"/>
</dbReference>
<dbReference type="Proteomes" id="UP000006222">
    <property type="component" value="Unassembled WGS sequence"/>
</dbReference>
<evidence type="ECO:0000256" key="1">
    <source>
        <dbReference type="ARBA" id="ARBA00022679"/>
    </source>
</evidence>
<organism evidence="2 3">
    <name type="scientific">Rhodopirellula baltica WH47</name>
    <dbReference type="NCBI Taxonomy" id="991778"/>
    <lineage>
        <taxon>Bacteria</taxon>
        <taxon>Pseudomonadati</taxon>
        <taxon>Planctomycetota</taxon>
        <taxon>Planctomycetia</taxon>
        <taxon>Pirellulales</taxon>
        <taxon>Pirellulaceae</taxon>
        <taxon>Rhodopirellula</taxon>
    </lineage>
</organism>
<protein>
    <submittedName>
        <fullName evidence="2">Sulfotransferase domain-containing protein</fullName>
    </submittedName>
</protein>
<dbReference type="Pfam" id="PF13469">
    <property type="entry name" value="Sulfotransfer_3"/>
    <property type="match status" value="1"/>
</dbReference>
<sequence>MTRPLLFIVGVPRSGTTLLRELLTQHPSISIPFEEMQLLPRLFREFEPDTSWQYRKNQDRLIEILEQSNFAGHMKRHGITLDQESFRRSLEQVVDWESLVQTLTRHYLDVSNRFAPSLYVGDKTPSNLMRVKQFSDNFPECRFVHIIRDPRDTVLSMRRAWSKSLYRAAVRWHDYIEFSFGLDADPKIASRVHTIRYEDLLASLEGTLRGVCDFLEIDFTDKMLSLRRGAEHWGDAAGSNVVNVENQNKFLSGLSSHEIKQIESICFQPMQKCGYHPVHANGHQSISRLRYHSLAAVDFAGGAMSHVRQKGVIRGIRYRVKQLLN</sequence>
<dbReference type="Gene3D" id="3.40.50.300">
    <property type="entry name" value="P-loop containing nucleotide triphosphate hydrolases"/>
    <property type="match status" value="1"/>
</dbReference>
<reference evidence="2 3" key="1">
    <citation type="journal article" date="2013" name="Mar. Genomics">
        <title>Expression of sulfatases in Rhodopirellula baltica and the diversity of sulfatases in the genus Rhodopirellula.</title>
        <authorList>
            <person name="Wegner C.E."/>
            <person name="Richter-Heitmann T."/>
            <person name="Klindworth A."/>
            <person name="Klockow C."/>
            <person name="Richter M."/>
            <person name="Achstetter T."/>
            <person name="Glockner F.O."/>
            <person name="Harder J."/>
        </authorList>
    </citation>
    <scope>NUCLEOTIDE SEQUENCE [LARGE SCALE GENOMIC DNA]</scope>
    <source>
        <strain evidence="2 3">WH47</strain>
    </source>
</reference>
<dbReference type="PANTHER" id="PTHR12788:SF10">
    <property type="entry name" value="PROTEIN-TYROSINE SULFOTRANSFERASE"/>
    <property type="match status" value="1"/>
</dbReference>
<dbReference type="PATRIC" id="fig|991778.3.peg.4382"/>
<name>F2AWN5_RHOBT</name>
<dbReference type="InterPro" id="IPR027417">
    <property type="entry name" value="P-loop_NTPase"/>
</dbReference>